<feature type="compositionally biased region" description="Basic and acidic residues" evidence="1">
    <location>
        <begin position="160"/>
        <end position="191"/>
    </location>
</feature>
<keyword evidence="3" id="KW-1185">Reference proteome</keyword>
<evidence type="ECO:0000313" key="3">
    <source>
        <dbReference type="Proteomes" id="UP001498476"/>
    </source>
</evidence>
<dbReference type="Proteomes" id="UP001498476">
    <property type="component" value="Unassembled WGS sequence"/>
</dbReference>
<feature type="compositionally biased region" description="Polar residues" evidence="1">
    <location>
        <begin position="216"/>
        <end position="227"/>
    </location>
</feature>
<feature type="compositionally biased region" description="Polar residues" evidence="1">
    <location>
        <begin position="630"/>
        <end position="642"/>
    </location>
</feature>
<feature type="region of interest" description="Disordered" evidence="1">
    <location>
        <begin position="562"/>
        <end position="717"/>
    </location>
</feature>
<feature type="compositionally biased region" description="Low complexity" evidence="1">
    <location>
        <begin position="243"/>
        <end position="254"/>
    </location>
</feature>
<gene>
    <name evidence="2" type="ORF">QQX98_009476</name>
</gene>
<proteinExistence type="predicted"/>
<feature type="compositionally biased region" description="Polar residues" evidence="1">
    <location>
        <begin position="114"/>
        <end position="127"/>
    </location>
</feature>
<feature type="region of interest" description="Disordered" evidence="1">
    <location>
        <begin position="425"/>
        <end position="449"/>
    </location>
</feature>
<feature type="region of interest" description="Disordered" evidence="1">
    <location>
        <begin position="1"/>
        <end position="129"/>
    </location>
</feature>
<feature type="region of interest" description="Disordered" evidence="1">
    <location>
        <begin position="462"/>
        <end position="543"/>
    </location>
</feature>
<protein>
    <submittedName>
        <fullName evidence="2">Uncharacterized protein</fullName>
    </submittedName>
</protein>
<feature type="compositionally biased region" description="Low complexity" evidence="1">
    <location>
        <begin position="588"/>
        <end position="604"/>
    </location>
</feature>
<feature type="compositionally biased region" description="Acidic residues" evidence="1">
    <location>
        <begin position="705"/>
        <end position="717"/>
    </location>
</feature>
<organism evidence="2 3">
    <name type="scientific">Neonectria punicea</name>
    <dbReference type="NCBI Taxonomy" id="979145"/>
    <lineage>
        <taxon>Eukaryota</taxon>
        <taxon>Fungi</taxon>
        <taxon>Dikarya</taxon>
        <taxon>Ascomycota</taxon>
        <taxon>Pezizomycotina</taxon>
        <taxon>Sordariomycetes</taxon>
        <taxon>Hypocreomycetidae</taxon>
        <taxon>Hypocreales</taxon>
        <taxon>Nectriaceae</taxon>
        <taxon>Neonectria</taxon>
    </lineage>
</organism>
<feature type="region of interest" description="Disordered" evidence="1">
    <location>
        <begin position="374"/>
        <end position="408"/>
    </location>
</feature>
<dbReference type="EMBL" id="JAZAVJ010000189">
    <property type="protein sequence ID" value="KAK7408380.1"/>
    <property type="molecule type" value="Genomic_DNA"/>
</dbReference>
<feature type="compositionally biased region" description="Low complexity" evidence="1">
    <location>
        <begin position="431"/>
        <end position="449"/>
    </location>
</feature>
<reference evidence="2 3" key="1">
    <citation type="journal article" date="2025" name="Microbiol. Resour. Announc.">
        <title>Draft genome sequences for Neonectria magnoliae and Neonectria punicea, canker pathogens of Liriodendron tulipifera and Acer saccharum in West Virginia.</title>
        <authorList>
            <person name="Petronek H.M."/>
            <person name="Kasson M.T."/>
            <person name="Metheny A.M."/>
            <person name="Stauder C.M."/>
            <person name="Lovett B."/>
            <person name="Lynch S.C."/>
            <person name="Garnas J.R."/>
            <person name="Kasson L.R."/>
            <person name="Stajich J.E."/>
        </authorList>
    </citation>
    <scope>NUCLEOTIDE SEQUENCE [LARGE SCALE GENOMIC DNA]</scope>
    <source>
        <strain evidence="2 3">NRRL 64653</strain>
    </source>
</reference>
<evidence type="ECO:0000256" key="1">
    <source>
        <dbReference type="SAM" id="MobiDB-lite"/>
    </source>
</evidence>
<sequence length="717" mass="79425">MNWTEGALARHSRRKGWDKDAARQKQYFAKARARKSETAPKRTLHASSFIPDYIPRSPQVQHQQQTPSPTRTKQTTSRKRLFSQRDGKGDPAATPLGQRAHPPLGKHRLDLDNTGKQPSQQGNSSVNLDAKRRKLLEKNDWTGVSFQKPILVDFSWQSGDARKPVPLDVDSRPAKRQRISELPRKGNDTRGSKNLFDSDDQMNIRIGSQDLRWSRDSNTVRSSTSQDRPLPTFAAWASQQGDSSNTRIRSSSSRSARHPVQPPSGAEGLSETTSSDSERQGRTTSPANETELSSLGRLDGRRTKTPDQPRYVVTSSPPVIHHPQPTRGKRLALFDIRSPVPEDVDSVVAQIGAPNHTSDRVTNDDAQWNQWLNARDCSRPRSNPDDREDDEALPSISPGISHYRDGSENCRLLPSTCETACERELSDSNGSTTCPSTPVPSDTVSPASVRPGSELLMLSEHRSWRPDERPGTTPPTTRTMSFKLGGDEGRDEGRTKAGDDLLLPSRDELPKAPNVQDLIDLLEMEEEKGQPEQTGSPEEIAVDEDEIWKRFVFDEDCTEINRKARHEAQQQTAGDLYRAPSGLPSDVTEPPSTSRDSPSTSPASIASLAIDSPESSSCANEHGSSDVALTETTGTANSNTAHFGSPKPQHSDFKFHQPSAFVGRLASLPPTNNTRPMQWQSTKRGRGRPRKRRGGGRPDFRTMPDYDDDPIEECCEN</sequence>
<feature type="region of interest" description="Disordered" evidence="1">
    <location>
        <begin position="160"/>
        <end position="327"/>
    </location>
</feature>
<accession>A0ABR1GSE4</accession>
<comment type="caution">
    <text evidence="2">The sequence shown here is derived from an EMBL/GenBank/DDBJ whole genome shotgun (WGS) entry which is preliminary data.</text>
</comment>
<feature type="compositionally biased region" description="Basic and acidic residues" evidence="1">
    <location>
        <begin position="298"/>
        <end position="307"/>
    </location>
</feature>
<feature type="compositionally biased region" description="Polar residues" evidence="1">
    <location>
        <begin position="669"/>
        <end position="682"/>
    </location>
</feature>
<name>A0ABR1GSE4_9HYPO</name>
<feature type="compositionally biased region" description="Basic residues" evidence="1">
    <location>
        <begin position="683"/>
        <end position="695"/>
    </location>
</feature>
<feature type="compositionally biased region" description="Polar residues" evidence="1">
    <location>
        <begin position="58"/>
        <end position="75"/>
    </location>
</feature>
<feature type="compositionally biased region" description="Basic and acidic residues" evidence="1">
    <location>
        <begin position="485"/>
        <end position="510"/>
    </location>
</feature>
<evidence type="ECO:0000313" key="2">
    <source>
        <dbReference type="EMBL" id="KAK7408380.1"/>
    </source>
</evidence>
<feature type="compositionally biased region" description="Polar residues" evidence="1">
    <location>
        <begin position="282"/>
        <end position="293"/>
    </location>
</feature>
<feature type="compositionally biased region" description="Basic and acidic residues" evidence="1">
    <location>
        <begin position="376"/>
        <end position="385"/>
    </location>
</feature>